<accession>A0ABV4NTV4</accession>
<dbReference type="RefSeq" id="WP_371844726.1">
    <property type="nucleotide sequence ID" value="NZ_JBGMEL010000023.1"/>
</dbReference>
<reference evidence="2 3" key="1">
    <citation type="submission" date="2024-08" db="EMBL/GenBank/DDBJ databases">
        <authorList>
            <person name="Ishaq N."/>
        </authorList>
    </citation>
    <scope>NUCLEOTIDE SEQUENCE [LARGE SCALE GENOMIC DNA]</scope>
    <source>
        <strain evidence="2 3">JCM 30400</strain>
    </source>
</reference>
<feature type="transmembrane region" description="Helical" evidence="1">
    <location>
        <begin position="213"/>
        <end position="231"/>
    </location>
</feature>
<feature type="transmembrane region" description="Helical" evidence="1">
    <location>
        <begin position="189"/>
        <end position="207"/>
    </location>
</feature>
<sequence>MNETPHATMNIEYILAFVAGFAEAACVLGLFTSFTTFITGTIVLSITDFASNNPNYIIKLFILSAFIFLQIFWIYLIKILNKQKRNAVTVMLFIESCLMFLFFILGSYVGTLTSPYAANTFLVSFFAVAAMSLHSTIFFRVLNKKAPTHFMTGNSTNLFAAALEMLDNHRAYKSIGEAPYPQASTKAKYYFGVIFCFIFGVTLGTVGYKLWGFPSLLLPVLLVLLTALLSLKAERPPTATS</sequence>
<proteinExistence type="predicted"/>
<keyword evidence="1" id="KW-0472">Membrane</keyword>
<gene>
    <name evidence="2" type="ORF">ACCI51_17600</name>
</gene>
<feature type="transmembrane region" description="Helical" evidence="1">
    <location>
        <begin position="88"/>
        <end position="109"/>
    </location>
</feature>
<dbReference type="Proteomes" id="UP001569414">
    <property type="component" value="Unassembled WGS sequence"/>
</dbReference>
<name>A0ABV4NTV4_9GAMM</name>
<evidence type="ECO:0000256" key="1">
    <source>
        <dbReference type="SAM" id="Phobius"/>
    </source>
</evidence>
<protein>
    <submittedName>
        <fullName evidence="2">YoaK family protein</fullName>
    </submittedName>
</protein>
<organism evidence="2 3">
    <name type="scientific">Microbulbifer echini</name>
    <dbReference type="NCBI Taxonomy" id="1529067"/>
    <lineage>
        <taxon>Bacteria</taxon>
        <taxon>Pseudomonadati</taxon>
        <taxon>Pseudomonadota</taxon>
        <taxon>Gammaproteobacteria</taxon>
        <taxon>Cellvibrionales</taxon>
        <taxon>Microbulbiferaceae</taxon>
        <taxon>Microbulbifer</taxon>
    </lineage>
</organism>
<feature type="transmembrane region" description="Helical" evidence="1">
    <location>
        <begin position="121"/>
        <end position="142"/>
    </location>
</feature>
<feature type="transmembrane region" description="Helical" evidence="1">
    <location>
        <begin position="56"/>
        <end position="76"/>
    </location>
</feature>
<evidence type="ECO:0000313" key="2">
    <source>
        <dbReference type="EMBL" id="MFA0792356.1"/>
    </source>
</evidence>
<keyword evidence="1" id="KW-1133">Transmembrane helix</keyword>
<evidence type="ECO:0000313" key="3">
    <source>
        <dbReference type="Proteomes" id="UP001569414"/>
    </source>
</evidence>
<keyword evidence="1" id="KW-0812">Transmembrane</keyword>
<dbReference type="EMBL" id="JBGMEL010000023">
    <property type="protein sequence ID" value="MFA0792356.1"/>
    <property type="molecule type" value="Genomic_DNA"/>
</dbReference>
<keyword evidence="3" id="KW-1185">Reference proteome</keyword>
<feature type="transmembrane region" description="Helical" evidence="1">
    <location>
        <begin position="12"/>
        <end position="44"/>
    </location>
</feature>
<dbReference type="Pfam" id="PF06912">
    <property type="entry name" value="DUF1275"/>
    <property type="match status" value="1"/>
</dbReference>
<comment type="caution">
    <text evidence="2">The sequence shown here is derived from an EMBL/GenBank/DDBJ whole genome shotgun (WGS) entry which is preliminary data.</text>
</comment>
<dbReference type="InterPro" id="IPR010699">
    <property type="entry name" value="DUF1275"/>
</dbReference>